<dbReference type="OrthoDB" id="1898716at2759"/>
<name>A0A2G9I0P1_9LAMI</name>
<evidence type="ECO:0000256" key="4">
    <source>
        <dbReference type="ARBA" id="ARBA00023163"/>
    </source>
</evidence>
<dbReference type="Gene3D" id="3.40.1810.10">
    <property type="entry name" value="Transcription factor, MADS-box"/>
    <property type="match status" value="1"/>
</dbReference>
<dbReference type="GO" id="GO:0003677">
    <property type="term" value="F:DNA binding"/>
    <property type="evidence" value="ECO:0007669"/>
    <property type="project" value="UniProtKB-KW"/>
</dbReference>
<keyword evidence="3" id="KW-0238">DNA-binding</keyword>
<reference evidence="8" key="1">
    <citation type="journal article" date="2018" name="Gigascience">
        <title>Genome assembly of the Pink Ipe (Handroanthus impetiginosus, Bignoniaceae), a highly valued, ecologically keystone Neotropical timber forest tree.</title>
        <authorList>
            <person name="Silva-Junior O.B."/>
            <person name="Grattapaglia D."/>
            <person name="Novaes E."/>
            <person name="Collevatti R.G."/>
        </authorList>
    </citation>
    <scope>NUCLEOTIDE SEQUENCE [LARGE SCALE GENOMIC DNA]</scope>
    <source>
        <strain evidence="8">cv. UFG-1</strain>
    </source>
</reference>
<dbReference type="PROSITE" id="PS50066">
    <property type="entry name" value="MADS_BOX_2"/>
    <property type="match status" value="1"/>
</dbReference>
<dbReference type="GO" id="GO:0005634">
    <property type="term" value="C:nucleus"/>
    <property type="evidence" value="ECO:0007669"/>
    <property type="project" value="UniProtKB-SubCell"/>
</dbReference>
<evidence type="ECO:0000256" key="1">
    <source>
        <dbReference type="ARBA" id="ARBA00004123"/>
    </source>
</evidence>
<feature type="domain" description="MADS-box" evidence="6">
    <location>
        <begin position="1"/>
        <end position="61"/>
    </location>
</feature>
<organism evidence="7 8">
    <name type="scientific">Handroanthus impetiginosus</name>
    <dbReference type="NCBI Taxonomy" id="429701"/>
    <lineage>
        <taxon>Eukaryota</taxon>
        <taxon>Viridiplantae</taxon>
        <taxon>Streptophyta</taxon>
        <taxon>Embryophyta</taxon>
        <taxon>Tracheophyta</taxon>
        <taxon>Spermatophyta</taxon>
        <taxon>Magnoliopsida</taxon>
        <taxon>eudicotyledons</taxon>
        <taxon>Gunneridae</taxon>
        <taxon>Pentapetalae</taxon>
        <taxon>asterids</taxon>
        <taxon>lamiids</taxon>
        <taxon>Lamiales</taxon>
        <taxon>Bignoniaceae</taxon>
        <taxon>Crescentiina</taxon>
        <taxon>Tabebuia alliance</taxon>
        <taxon>Handroanthus</taxon>
    </lineage>
</organism>
<dbReference type="EMBL" id="NKXS01000585">
    <property type="protein sequence ID" value="PIN23337.1"/>
    <property type="molecule type" value="Genomic_DNA"/>
</dbReference>
<sequence length="73" mass="8237">MGREKIKIRKIDDIAARQVTFSKRRQGLVKKAHELSILCDVEVAVIIFSPAGRLYQYSSTKYGAFFLPSSISC</sequence>
<evidence type="ECO:0000256" key="2">
    <source>
        <dbReference type="ARBA" id="ARBA00023015"/>
    </source>
</evidence>
<keyword evidence="5" id="KW-0539">Nucleus</keyword>
<keyword evidence="4" id="KW-0804">Transcription</keyword>
<evidence type="ECO:0000313" key="7">
    <source>
        <dbReference type="EMBL" id="PIN23337.1"/>
    </source>
</evidence>
<dbReference type="InterPro" id="IPR002100">
    <property type="entry name" value="TF_MADSbox"/>
</dbReference>
<accession>A0A2G9I0P1</accession>
<dbReference type="AlphaFoldDB" id="A0A2G9I0P1"/>
<keyword evidence="8" id="KW-1185">Reference proteome</keyword>
<comment type="subcellular location">
    <subcellularLocation>
        <location evidence="1">Nucleus</location>
    </subcellularLocation>
</comment>
<gene>
    <name evidence="7" type="ORF">CDL12_03922</name>
</gene>
<evidence type="ECO:0000256" key="3">
    <source>
        <dbReference type="ARBA" id="ARBA00023125"/>
    </source>
</evidence>
<dbReference type="Pfam" id="PF00319">
    <property type="entry name" value="SRF-TF"/>
    <property type="match status" value="1"/>
</dbReference>
<dbReference type="SUPFAM" id="SSF55455">
    <property type="entry name" value="SRF-like"/>
    <property type="match status" value="1"/>
</dbReference>
<keyword evidence="2" id="KW-0805">Transcription regulation</keyword>
<dbReference type="PANTHER" id="PTHR48019">
    <property type="entry name" value="SERUM RESPONSE FACTOR HOMOLOG"/>
    <property type="match status" value="1"/>
</dbReference>
<proteinExistence type="predicted"/>
<protein>
    <recommendedName>
        <fullName evidence="6">MADS-box domain-containing protein</fullName>
    </recommendedName>
</protein>
<dbReference type="InterPro" id="IPR050142">
    <property type="entry name" value="MADS-box/MEF2_TF"/>
</dbReference>
<evidence type="ECO:0000259" key="6">
    <source>
        <dbReference type="PROSITE" id="PS50066"/>
    </source>
</evidence>
<dbReference type="PRINTS" id="PR00404">
    <property type="entry name" value="MADSDOMAIN"/>
</dbReference>
<comment type="caution">
    <text evidence="7">The sequence shown here is derived from an EMBL/GenBank/DDBJ whole genome shotgun (WGS) entry which is preliminary data.</text>
</comment>
<dbReference type="PROSITE" id="PS00350">
    <property type="entry name" value="MADS_BOX_1"/>
    <property type="match status" value="1"/>
</dbReference>
<dbReference type="InterPro" id="IPR036879">
    <property type="entry name" value="TF_MADSbox_sf"/>
</dbReference>
<dbReference type="STRING" id="429701.A0A2G9I0P1"/>
<evidence type="ECO:0000256" key="5">
    <source>
        <dbReference type="ARBA" id="ARBA00023242"/>
    </source>
</evidence>
<evidence type="ECO:0000313" key="8">
    <source>
        <dbReference type="Proteomes" id="UP000231279"/>
    </source>
</evidence>
<dbReference type="GO" id="GO:0046983">
    <property type="term" value="F:protein dimerization activity"/>
    <property type="evidence" value="ECO:0007669"/>
    <property type="project" value="InterPro"/>
</dbReference>
<dbReference type="Proteomes" id="UP000231279">
    <property type="component" value="Unassembled WGS sequence"/>
</dbReference>
<dbReference type="SMART" id="SM00432">
    <property type="entry name" value="MADS"/>
    <property type="match status" value="1"/>
</dbReference>